<reference evidence="1 2" key="1">
    <citation type="submission" date="2015-08" db="EMBL/GenBank/DDBJ databases">
        <authorList>
            <person name="Babu N.S."/>
            <person name="Beckwith C.J."/>
            <person name="Beseler K.G."/>
            <person name="Brison A."/>
            <person name="Carone J.V."/>
            <person name="Caskin T.P."/>
            <person name="Diamond M."/>
            <person name="Durham M.E."/>
            <person name="Foxe J.M."/>
            <person name="Go M."/>
            <person name="Henderson B.A."/>
            <person name="Jones I.B."/>
            <person name="McGettigan J.A."/>
            <person name="Micheletti S.J."/>
            <person name="Nasrallah M.E."/>
            <person name="Ortiz D."/>
            <person name="Piller C.R."/>
            <person name="Privatt S.R."/>
            <person name="Schneider S.L."/>
            <person name="Sharp S."/>
            <person name="Smith T.C."/>
            <person name="Stanton J.D."/>
            <person name="Ullery H.E."/>
            <person name="Wilson R.J."/>
            <person name="Serrano M.G."/>
            <person name="Buck G."/>
            <person name="Lee V."/>
            <person name="Wang Y."/>
            <person name="Carvalho R."/>
            <person name="Voegtly L."/>
            <person name="Shi R."/>
            <person name="Duckworth R."/>
            <person name="Johnson A."/>
            <person name="Loviza R."/>
            <person name="Walstead R."/>
            <person name="Shah Z."/>
            <person name="Kiflezghi M."/>
            <person name="Wade K."/>
            <person name="Ball S.L."/>
            <person name="Bradley K.W."/>
            <person name="Asai D.J."/>
            <person name="Bowman C.A."/>
            <person name="Russell D.A."/>
            <person name="Pope W.H."/>
            <person name="Jacobs-Sera D."/>
            <person name="Hendrix R.W."/>
            <person name="Hatfull G.F."/>
        </authorList>
    </citation>
    <scope>NUCLEOTIDE SEQUENCE [LARGE SCALE GENOMIC DNA]</scope>
    <source>
        <strain evidence="1 2">DSM 27648</strain>
    </source>
</reference>
<dbReference type="EMBL" id="CP012333">
    <property type="protein sequence ID" value="AKU96543.1"/>
    <property type="molecule type" value="Genomic_DNA"/>
</dbReference>
<dbReference type="AlphaFoldDB" id="A0A0K1PSN0"/>
<gene>
    <name evidence="1" type="ORF">AKJ09_03207</name>
</gene>
<protein>
    <submittedName>
        <fullName evidence="1">Uncharacterized protein</fullName>
    </submittedName>
</protein>
<accession>A0A0K1PSN0</accession>
<dbReference type="Proteomes" id="UP000064967">
    <property type="component" value="Chromosome"/>
</dbReference>
<dbReference type="KEGG" id="llu:AKJ09_03207"/>
<evidence type="ECO:0000313" key="1">
    <source>
        <dbReference type="EMBL" id="AKU96543.1"/>
    </source>
</evidence>
<keyword evidence="2" id="KW-1185">Reference proteome</keyword>
<evidence type="ECO:0000313" key="2">
    <source>
        <dbReference type="Proteomes" id="UP000064967"/>
    </source>
</evidence>
<name>A0A0K1PSN0_9BACT</name>
<proteinExistence type="predicted"/>
<organism evidence="1 2">
    <name type="scientific">Labilithrix luteola</name>
    <dbReference type="NCBI Taxonomy" id="1391654"/>
    <lineage>
        <taxon>Bacteria</taxon>
        <taxon>Pseudomonadati</taxon>
        <taxon>Myxococcota</taxon>
        <taxon>Polyangia</taxon>
        <taxon>Polyangiales</taxon>
        <taxon>Labilitrichaceae</taxon>
        <taxon>Labilithrix</taxon>
    </lineage>
</organism>
<sequence length="53" mass="6116">MKSRRARGYRQRKTSAHIRRFFTLRDEESSVVSSPFVAVVFVSMASTSSFRTT</sequence>